<feature type="region of interest" description="Disordered" evidence="7">
    <location>
        <begin position="67"/>
        <end position="95"/>
    </location>
</feature>
<feature type="compositionally biased region" description="Polar residues" evidence="7">
    <location>
        <begin position="958"/>
        <end position="968"/>
    </location>
</feature>
<keyword evidence="2" id="KW-0808">Transferase</keyword>
<evidence type="ECO:0000313" key="9">
    <source>
        <dbReference type="EMBL" id="KPI85151.1"/>
    </source>
</evidence>
<dbReference type="InterPro" id="IPR017441">
    <property type="entry name" value="Protein_kinase_ATP_BS"/>
</dbReference>
<keyword evidence="10" id="KW-1185">Reference proteome</keyword>
<evidence type="ECO:0000256" key="3">
    <source>
        <dbReference type="ARBA" id="ARBA00022741"/>
    </source>
</evidence>
<feature type="compositionally biased region" description="Basic residues" evidence="7">
    <location>
        <begin position="81"/>
        <end position="91"/>
    </location>
</feature>
<dbReference type="OrthoDB" id="275301at2759"/>
<dbReference type="PROSITE" id="PS00107">
    <property type="entry name" value="PROTEIN_KINASE_ATP"/>
    <property type="match status" value="1"/>
</dbReference>
<dbReference type="CDD" id="cd06606">
    <property type="entry name" value="STKc_MAPKKK"/>
    <property type="match status" value="1"/>
</dbReference>
<sequence>MNTSPTAPHFSPDAAQSSEASHFECPRCHRRCKSRTWFLRHLETCFQGSSSTDASPTMNSLINVLGEANAGPSPALQQQQQHHHHNHRASRRSGTNDATSLLVFESVTATSPASSLHSYHEAQKRRNSRPNLVGGYVGNDDAHQDFSDSSMSPNMGASCASALAFSFKQTHTSDASQAGSMVKSFNGNAGDTSSRALHGYHSSINPASNINDEKEGGGSGAPPGLSNPAGASQGSSTYVCSPLGVRAVTSSGESGPASYPNQRPAVRSAATAAAASMVPGHQGAGSAEEVSPRQALARQGSFRLHSNGTWTQYTPTTSSLSSDAAADAGLNSGDSFLGQSSRRSSQSLSRSVANDAGNAHHQLHPHRRSNSNSRQHYGRDAGSLPFNAGGRQVSPAGPDVLNEQCIHERNGSRGSSRNVSASGTGGHLPSGISATSSLPREQERLIPRIMMGGAVGDPAALDPKGSGADVSSGIDGNANGERLSRSQHGSASSSALSRMPSSASPIFAQAMVSPMTGHMSASLSSWASGGRLSGVNGNGGGGGSSGPSVVRTPRQNERGVVVTPRAISFQRGRAVGSGGFGTVYQVILSDGSLAAVKELKLENTNLKAIDREVRAMSGIPPHPNCVRYLGSRYSAHHYYIIMEYISGGSINSLRKSVGRFRESVFQRYAYMVLLGLSHLHSHGIVHRDIKGANVLLDESGCAKIVDFGCSRDVKQASTTLTGGGTPLWMAPEVCRGEPATEKSDVWAFGCLCLEMTNSTGLPWSFPANITLQGVVYALACATASPPIPADLSPEAQDFLQQCLKIDAGERATVAELLRHPFFDVDLMGDSDEGEMLSSCPQSEVKRVVQQVRRNRIRDARVADSDDGYDSANGNDKAACASPLLPGLAFGARSPRTNVLQKNSGSNGNGADLISASQTTHSKSPSGPRLDHYPRSVNVGFSLQAIDDGDDGDVVGDNNAASGGQPQQYPNLRAEVGGAAAAVSEEPSVFDSKSYANEDAKVPSVAPFTGVLANRVLTSSVDSVANLGAEDEDEDTHMITEIITQAREAYTEEERRMTEQRRRRNDMYPSSDDGSFGDCSSDTSAGHAGINRGERRSLQPFSSASSEATISNDDDVDSPGGTGGTPQHKLGSTWRSVRCPTSTVVPVSDAHPQRGGNTGKNAESQQRSMLSAQTLPNRLRDRKAASLDVDMMAGTSEGGAAASSPHNVPQSKSVFAAGSPEALPAQKHADPQGFSLAGIVNPLASSLVVGGPQSSQRQPLQLPSTAASSSGAHCQPPRHHTPTSLASLQSSAFREAAPKEAVRDTRPSMSAMTPPKGVVATLSGMPVSSSEPGGPGRSSALLQPCQHLSPSFPQLSTAATPSPSANAAVSTDLNHSSATGDGYRSPRTPQLAQALTVGGPRRQSSQGPALLATSLRHSPNNPSVEWYTGGSGRLERTVTWQTGASADQPKELSLAQKEMEDMLDWGRGSDRLSSTLSSSSPGTLHRSCKDHSDDSAGEYRGAHRHRERHCRDEGNSQSPAAVDPVKGLSSAEKVKGKRRHLGLGIFRSRKSK</sequence>
<dbReference type="VEuPathDB" id="TriTrypDB:Lsey_0205_0010"/>
<feature type="region of interest" description="Disordered" evidence="7">
    <location>
        <begin position="897"/>
        <end position="968"/>
    </location>
</feature>
<dbReference type="OMA" id="DESGCAK"/>
<dbReference type="Gene3D" id="1.10.510.10">
    <property type="entry name" value="Transferase(Phosphotransferase) domain 1"/>
    <property type="match status" value="1"/>
</dbReference>
<evidence type="ECO:0000313" key="10">
    <source>
        <dbReference type="Proteomes" id="UP000038009"/>
    </source>
</evidence>
<evidence type="ECO:0000256" key="5">
    <source>
        <dbReference type="ARBA" id="ARBA00022840"/>
    </source>
</evidence>
<dbReference type="PANTHER" id="PTHR11584:SF369">
    <property type="entry name" value="MITOGEN-ACTIVATED PROTEIN KINASE KINASE KINASE 19-RELATED"/>
    <property type="match status" value="1"/>
</dbReference>
<feature type="region of interest" description="Disordered" evidence="7">
    <location>
        <begin position="193"/>
        <end position="235"/>
    </location>
</feature>
<feature type="binding site" evidence="6">
    <location>
        <position position="597"/>
    </location>
    <ligand>
        <name>ATP</name>
        <dbReference type="ChEBI" id="CHEBI:30616"/>
    </ligand>
</feature>
<dbReference type="PANTHER" id="PTHR11584">
    <property type="entry name" value="SERINE/THREONINE PROTEIN KINASE"/>
    <property type="match status" value="1"/>
</dbReference>
<dbReference type="Proteomes" id="UP000038009">
    <property type="component" value="Unassembled WGS sequence"/>
</dbReference>
<feature type="domain" description="Protein kinase" evidence="8">
    <location>
        <begin position="569"/>
        <end position="822"/>
    </location>
</feature>
<evidence type="ECO:0000256" key="6">
    <source>
        <dbReference type="PROSITE-ProRule" id="PRU10141"/>
    </source>
</evidence>
<reference evidence="9 10" key="1">
    <citation type="journal article" date="2015" name="PLoS Pathog.">
        <title>Leptomonas seymouri: Adaptations to the Dixenous Life Cycle Analyzed by Genome Sequencing, Transcriptome Profiling and Co-infection with Leishmania donovani.</title>
        <authorList>
            <person name="Kraeva N."/>
            <person name="Butenko A."/>
            <person name="Hlavacova J."/>
            <person name="Kostygov A."/>
            <person name="Myskova J."/>
            <person name="Grybchuk D."/>
            <person name="Lestinova T."/>
            <person name="Votypka J."/>
            <person name="Volf P."/>
            <person name="Opperdoes F."/>
            <person name="Flegontov P."/>
            <person name="Lukes J."/>
            <person name="Yurchenko V."/>
        </authorList>
    </citation>
    <scope>NUCLEOTIDE SEQUENCE [LARGE SCALE GENOMIC DNA]</scope>
    <source>
        <strain evidence="9 10">ATCC 30220</strain>
    </source>
</reference>
<feature type="region of interest" description="Disordered" evidence="7">
    <location>
        <begin position="1465"/>
        <end position="1551"/>
    </location>
</feature>
<feature type="compositionally biased region" description="Basic residues" evidence="7">
    <location>
        <begin position="1534"/>
        <end position="1551"/>
    </location>
</feature>
<feature type="compositionally biased region" description="Polar residues" evidence="7">
    <location>
        <begin position="914"/>
        <end position="924"/>
    </location>
</feature>
<keyword evidence="4" id="KW-0418">Kinase</keyword>
<feature type="compositionally biased region" description="Gly residues" evidence="7">
    <location>
        <begin position="536"/>
        <end position="545"/>
    </location>
</feature>
<dbReference type="SMART" id="SM00220">
    <property type="entry name" value="S_TKc"/>
    <property type="match status" value="1"/>
</dbReference>
<feature type="compositionally biased region" description="Polar residues" evidence="7">
    <location>
        <begin position="1098"/>
        <end position="1110"/>
    </location>
</feature>
<feature type="region of interest" description="Disordered" evidence="7">
    <location>
        <begin position="249"/>
        <end position="439"/>
    </location>
</feature>
<feature type="region of interest" description="Disordered" evidence="7">
    <location>
        <begin position="113"/>
        <end position="153"/>
    </location>
</feature>
<feature type="compositionally biased region" description="Low complexity" evidence="7">
    <location>
        <begin position="1355"/>
        <end position="1370"/>
    </location>
</feature>
<feature type="compositionally biased region" description="Basic and acidic residues" evidence="7">
    <location>
        <begin position="1295"/>
        <end position="1305"/>
    </location>
</feature>
<dbReference type="GO" id="GO:0005524">
    <property type="term" value="F:ATP binding"/>
    <property type="evidence" value="ECO:0007669"/>
    <property type="project" value="UniProtKB-UniRule"/>
</dbReference>
<feature type="compositionally biased region" description="Low complexity" evidence="7">
    <location>
        <begin position="1470"/>
        <end position="1483"/>
    </location>
</feature>
<dbReference type="InterPro" id="IPR011009">
    <property type="entry name" value="Kinase-like_dom_sf"/>
</dbReference>
<feature type="compositionally biased region" description="Polar residues" evidence="7">
    <location>
        <begin position="304"/>
        <end position="317"/>
    </location>
</feature>
<feature type="region of interest" description="Disordered" evidence="7">
    <location>
        <begin position="456"/>
        <end position="500"/>
    </location>
</feature>
<evidence type="ECO:0000256" key="4">
    <source>
        <dbReference type="ARBA" id="ARBA00022777"/>
    </source>
</evidence>
<feature type="region of interest" description="Disordered" evidence="7">
    <location>
        <begin position="1045"/>
        <end position="1178"/>
    </location>
</feature>
<name>A0A0N1PAR4_LEPSE</name>
<protein>
    <recommendedName>
        <fullName evidence="8">Protein kinase domain-containing protein</fullName>
    </recommendedName>
</protein>
<feature type="compositionally biased region" description="Low complexity" evidence="7">
    <location>
        <begin position="1322"/>
        <end position="1331"/>
    </location>
</feature>
<gene>
    <name evidence="9" type="ORF">ABL78_5776</name>
</gene>
<keyword evidence="1" id="KW-0723">Serine/threonine-protein kinase</keyword>
<feature type="compositionally biased region" description="Polar residues" evidence="7">
    <location>
        <begin position="1281"/>
        <end position="1291"/>
    </location>
</feature>
<evidence type="ECO:0000259" key="8">
    <source>
        <dbReference type="PROSITE" id="PS50011"/>
    </source>
</evidence>
<dbReference type="InterPro" id="IPR008271">
    <property type="entry name" value="Ser/Thr_kinase_AS"/>
</dbReference>
<dbReference type="FunFam" id="1.10.510.10:FF:001263">
    <property type="entry name" value="Protein kinase, putative"/>
    <property type="match status" value="1"/>
</dbReference>
<feature type="region of interest" description="Disordered" evidence="7">
    <location>
        <begin position="1248"/>
        <end position="1386"/>
    </location>
</feature>
<evidence type="ECO:0000256" key="1">
    <source>
        <dbReference type="ARBA" id="ARBA00022527"/>
    </source>
</evidence>
<feature type="compositionally biased region" description="Low complexity" evidence="7">
    <location>
        <begin position="1069"/>
        <end position="1083"/>
    </location>
</feature>
<feature type="compositionally biased region" description="Polar residues" evidence="7">
    <location>
        <begin position="1345"/>
        <end position="1354"/>
    </location>
</feature>
<dbReference type="Pfam" id="PF00069">
    <property type="entry name" value="Pkinase"/>
    <property type="match status" value="1"/>
</dbReference>
<evidence type="ECO:0000256" key="7">
    <source>
        <dbReference type="SAM" id="MobiDB-lite"/>
    </source>
</evidence>
<dbReference type="EMBL" id="LJSK01000205">
    <property type="protein sequence ID" value="KPI85151.1"/>
    <property type="molecule type" value="Genomic_DNA"/>
</dbReference>
<feature type="compositionally biased region" description="Polar residues" evidence="7">
    <location>
        <begin position="1132"/>
        <end position="1144"/>
    </location>
</feature>
<feature type="compositionally biased region" description="Low complexity" evidence="7">
    <location>
        <begin position="486"/>
        <end position="500"/>
    </location>
</feature>
<comment type="caution">
    <text evidence="9">The sequence shown here is derived from an EMBL/GenBank/DDBJ whole genome shotgun (WGS) entry which is preliminary data.</text>
</comment>
<feature type="compositionally biased region" description="Low complexity" evidence="7">
    <location>
        <begin position="1251"/>
        <end position="1263"/>
    </location>
</feature>
<proteinExistence type="predicted"/>
<keyword evidence="3 6" id="KW-0547">Nucleotide-binding</keyword>
<organism evidence="9 10">
    <name type="scientific">Leptomonas seymouri</name>
    <dbReference type="NCBI Taxonomy" id="5684"/>
    <lineage>
        <taxon>Eukaryota</taxon>
        <taxon>Discoba</taxon>
        <taxon>Euglenozoa</taxon>
        <taxon>Kinetoplastea</taxon>
        <taxon>Metakinetoplastina</taxon>
        <taxon>Trypanosomatida</taxon>
        <taxon>Trypanosomatidae</taxon>
        <taxon>Leishmaniinae</taxon>
        <taxon>Leptomonas</taxon>
    </lineage>
</organism>
<evidence type="ECO:0000256" key="2">
    <source>
        <dbReference type="ARBA" id="ARBA00022679"/>
    </source>
</evidence>
<accession>A0A0N1PAR4</accession>
<feature type="region of interest" description="Disordered" evidence="7">
    <location>
        <begin position="1"/>
        <end position="20"/>
    </location>
</feature>
<feature type="compositionally biased region" description="Low complexity" evidence="7">
    <location>
        <begin position="318"/>
        <end position="351"/>
    </location>
</feature>
<feature type="compositionally biased region" description="Polar residues" evidence="7">
    <location>
        <begin position="1158"/>
        <end position="1175"/>
    </location>
</feature>
<feature type="region of interest" description="Disordered" evidence="7">
    <location>
        <begin position="532"/>
        <end position="552"/>
    </location>
</feature>
<keyword evidence="5 6" id="KW-0067">ATP-binding</keyword>
<dbReference type="InterPro" id="IPR000719">
    <property type="entry name" value="Prot_kinase_dom"/>
</dbReference>
<dbReference type="PROSITE" id="PS50011">
    <property type="entry name" value="PROTEIN_KINASE_DOM"/>
    <property type="match status" value="1"/>
</dbReference>
<dbReference type="PROSITE" id="PS00108">
    <property type="entry name" value="PROTEIN_KINASE_ST"/>
    <property type="match status" value="1"/>
</dbReference>
<dbReference type="GO" id="GO:0004674">
    <property type="term" value="F:protein serine/threonine kinase activity"/>
    <property type="evidence" value="ECO:0007669"/>
    <property type="project" value="UniProtKB-KW"/>
</dbReference>
<dbReference type="SUPFAM" id="SSF56112">
    <property type="entry name" value="Protein kinase-like (PK-like)"/>
    <property type="match status" value="1"/>
</dbReference>
<feature type="compositionally biased region" description="Low complexity" evidence="7">
    <location>
        <begin position="412"/>
        <end position="422"/>
    </location>
</feature>
<feature type="compositionally biased region" description="Basic and acidic residues" evidence="7">
    <location>
        <begin position="1048"/>
        <end position="1059"/>
    </location>
</feature>